<comment type="caution">
    <text evidence="9">The sequence shown here is derived from an EMBL/GenBank/DDBJ whole genome shotgun (WGS) entry which is preliminary data.</text>
</comment>
<dbReference type="PRINTS" id="PR01590">
    <property type="entry name" value="HTHFIS"/>
</dbReference>
<dbReference type="GO" id="GO:0000160">
    <property type="term" value="P:phosphorelay signal transduction system"/>
    <property type="evidence" value="ECO:0007669"/>
    <property type="project" value="InterPro"/>
</dbReference>
<dbReference type="GO" id="GO:0005524">
    <property type="term" value="F:ATP binding"/>
    <property type="evidence" value="ECO:0007669"/>
    <property type="project" value="UniProtKB-KW"/>
</dbReference>
<feature type="modified residue" description="4-aspartylphosphate" evidence="6">
    <location>
        <position position="53"/>
    </location>
</feature>
<reference evidence="9 10" key="1">
    <citation type="submission" date="2020-08" db="EMBL/GenBank/DDBJ databases">
        <title>Genomic Encyclopedia of Type Strains, Phase IV (KMG-IV): sequencing the most valuable type-strain genomes for metagenomic binning, comparative biology and taxonomic classification.</title>
        <authorList>
            <person name="Goeker M."/>
        </authorList>
    </citation>
    <scope>NUCLEOTIDE SEQUENCE [LARGE SCALE GENOMIC DNA]</scope>
    <source>
        <strain evidence="9 10">DSM 22071</strain>
    </source>
</reference>
<dbReference type="Pfam" id="PF25601">
    <property type="entry name" value="AAA_lid_14"/>
    <property type="match status" value="1"/>
</dbReference>
<evidence type="ECO:0000256" key="4">
    <source>
        <dbReference type="ARBA" id="ARBA00023125"/>
    </source>
</evidence>
<keyword evidence="10" id="KW-1185">Reference proteome</keyword>
<sequence length="444" mass="50075">MSIKILIVDDDSLQRDMLQGFLQKQGLSATVAHNGTKALRIFQDLPVQLVILDHRMPDINGDELLSKLKKINPMIRAIMITAFGAIDTAVQVMKLGADDFMEKPVDLSALLEKIRKIEQELLVYADATDVNHKVESSELPFPVVGASPPMIHLLSIVQRIAPSPWSVLIQGETGTGKELFASLIHHLSPRSKKPFVAINCAAIPENLFESELFGHEKGAFTGATARKKGRFEQADGGTLFLDEVGELPASMQAKLLRVLQEKQVMRVGGDKELQVDVRLIAATNRNLPDMVAQGDFREDLYYRLNVLEIEIPPLRQRREDIPAFVEYFLQRYSMDGVQFSPDALTTLVKYDFPGNVRELEHMIQRTVTMARGSIINISDLPPDVFHFKSGDSGKRLDKRLADMERSMLLEALNRNNWVQTRAAEDLGISERVLRYKMNKYDVRR</sequence>
<accession>A0A7W7Y2G7</accession>
<dbReference type="PROSITE" id="PS50045">
    <property type="entry name" value="SIGMA54_INTERACT_4"/>
    <property type="match status" value="1"/>
</dbReference>
<dbReference type="InterPro" id="IPR025943">
    <property type="entry name" value="Sigma_54_int_dom_ATP-bd_2"/>
</dbReference>
<dbReference type="GO" id="GO:0043565">
    <property type="term" value="F:sequence-specific DNA binding"/>
    <property type="evidence" value="ECO:0007669"/>
    <property type="project" value="InterPro"/>
</dbReference>
<dbReference type="FunFam" id="3.40.50.300:FF:000006">
    <property type="entry name" value="DNA-binding transcriptional regulator NtrC"/>
    <property type="match status" value="1"/>
</dbReference>
<name>A0A7W7Y2G7_9BACT</name>
<dbReference type="AlphaFoldDB" id="A0A7W7Y2G7"/>
<evidence type="ECO:0000256" key="6">
    <source>
        <dbReference type="PROSITE-ProRule" id="PRU00169"/>
    </source>
</evidence>
<keyword evidence="5" id="KW-0804">Transcription</keyword>
<dbReference type="CDD" id="cd00156">
    <property type="entry name" value="REC"/>
    <property type="match status" value="1"/>
</dbReference>
<dbReference type="Gene3D" id="3.40.50.2300">
    <property type="match status" value="1"/>
</dbReference>
<dbReference type="PROSITE" id="PS00676">
    <property type="entry name" value="SIGMA54_INTERACT_2"/>
    <property type="match status" value="1"/>
</dbReference>
<dbReference type="InterPro" id="IPR009057">
    <property type="entry name" value="Homeodomain-like_sf"/>
</dbReference>
<dbReference type="InterPro" id="IPR002078">
    <property type="entry name" value="Sigma_54_int"/>
</dbReference>
<dbReference type="GO" id="GO:0006355">
    <property type="term" value="P:regulation of DNA-templated transcription"/>
    <property type="evidence" value="ECO:0007669"/>
    <property type="project" value="InterPro"/>
</dbReference>
<evidence type="ECO:0000313" key="10">
    <source>
        <dbReference type="Proteomes" id="UP000528322"/>
    </source>
</evidence>
<evidence type="ECO:0000256" key="3">
    <source>
        <dbReference type="ARBA" id="ARBA00023015"/>
    </source>
</evidence>
<dbReference type="PROSITE" id="PS00675">
    <property type="entry name" value="SIGMA54_INTERACT_1"/>
    <property type="match status" value="1"/>
</dbReference>
<dbReference type="Gene3D" id="3.40.50.300">
    <property type="entry name" value="P-loop containing nucleotide triphosphate hydrolases"/>
    <property type="match status" value="1"/>
</dbReference>
<feature type="domain" description="Response regulatory" evidence="8">
    <location>
        <begin position="4"/>
        <end position="118"/>
    </location>
</feature>
<dbReference type="PROSITE" id="PS50110">
    <property type="entry name" value="RESPONSE_REGULATORY"/>
    <property type="match status" value="1"/>
</dbReference>
<dbReference type="InterPro" id="IPR025662">
    <property type="entry name" value="Sigma_54_int_dom_ATP-bd_1"/>
</dbReference>
<dbReference type="EMBL" id="JACHID010000001">
    <property type="protein sequence ID" value="MBB5020842.1"/>
    <property type="molecule type" value="Genomic_DNA"/>
</dbReference>
<dbReference type="InterPro" id="IPR025944">
    <property type="entry name" value="Sigma_54_int_dom_CS"/>
</dbReference>
<evidence type="ECO:0000256" key="2">
    <source>
        <dbReference type="ARBA" id="ARBA00022840"/>
    </source>
</evidence>
<dbReference type="Gene3D" id="1.10.8.60">
    <property type="match status" value="1"/>
</dbReference>
<feature type="domain" description="Sigma-54 factor interaction" evidence="7">
    <location>
        <begin position="143"/>
        <end position="368"/>
    </location>
</feature>
<proteinExistence type="predicted"/>
<keyword evidence="4" id="KW-0238">DNA-binding</keyword>
<dbReference type="SMART" id="SM00382">
    <property type="entry name" value="AAA"/>
    <property type="match status" value="1"/>
</dbReference>
<dbReference type="InterPro" id="IPR003593">
    <property type="entry name" value="AAA+_ATPase"/>
</dbReference>
<dbReference type="CDD" id="cd00009">
    <property type="entry name" value="AAA"/>
    <property type="match status" value="1"/>
</dbReference>
<dbReference type="SUPFAM" id="SSF52172">
    <property type="entry name" value="CheY-like"/>
    <property type="match status" value="1"/>
</dbReference>
<evidence type="ECO:0000259" key="7">
    <source>
        <dbReference type="PROSITE" id="PS50045"/>
    </source>
</evidence>
<dbReference type="Pfam" id="PF00072">
    <property type="entry name" value="Response_reg"/>
    <property type="match status" value="1"/>
</dbReference>
<evidence type="ECO:0000256" key="5">
    <source>
        <dbReference type="ARBA" id="ARBA00023163"/>
    </source>
</evidence>
<dbReference type="Proteomes" id="UP000528322">
    <property type="component" value="Unassembled WGS sequence"/>
</dbReference>
<dbReference type="InterPro" id="IPR058031">
    <property type="entry name" value="AAA_lid_NorR"/>
</dbReference>
<dbReference type="SMART" id="SM00448">
    <property type="entry name" value="REC"/>
    <property type="match status" value="1"/>
</dbReference>
<dbReference type="Gene3D" id="1.10.10.60">
    <property type="entry name" value="Homeodomain-like"/>
    <property type="match status" value="1"/>
</dbReference>
<keyword evidence="2" id="KW-0067">ATP-binding</keyword>
<dbReference type="InterPro" id="IPR002197">
    <property type="entry name" value="HTH_Fis"/>
</dbReference>
<dbReference type="InterPro" id="IPR027417">
    <property type="entry name" value="P-loop_NTPase"/>
</dbReference>
<dbReference type="PANTHER" id="PTHR32071">
    <property type="entry name" value="TRANSCRIPTIONAL REGULATORY PROTEIN"/>
    <property type="match status" value="1"/>
</dbReference>
<evidence type="ECO:0000313" key="9">
    <source>
        <dbReference type="EMBL" id="MBB5020842.1"/>
    </source>
</evidence>
<dbReference type="Pfam" id="PF02954">
    <property type="entry name" value="HTH_8"/>
    <property type="match status" value="1"/>
</dbReference>
<evidence type="ECO:0000259" key="8">
    <source>
        <dbReference type="PROSITE" id="PS50110"/>
    </source>
</evidence>
<dbReference type="SUPFAM" id="SSF46689">
    <property type="entry name" value="Homeodomain-like"/>
    <property type="match status" value="1"/>
</dbReference>
<dbReference type="InterPro" id="IPR011006">
    <property type="entry name" value="CheY-like_superfamily"/>
</dbReference>
<keyword evidence="6" id="KW-0597">Phosphoprotein</keyword>
<protein>
    <submittedName>
        <fullName evidence="9">Two-component system response regulator AtoC</fullName>
    </submittedName>
</protein>
<dbReference type="SUPFAM" id="SSF52540">
    <property type="entry name" value="P-loop containing nucleoside triphosphate hydrolases"/>
    <property type="match status" value="1"/>
</dbReference>
<organism evidence="9 10">
    <name type="scientific">Desulfurispira natronophila</name>
    <dbReference type="NCBI Taxonomy" id="682562"/>
    <lineage>
        <taxon>Bacteria</taxon>
        <taxon>Pseudomonadati</taxon>
        <taxon>Chrysiogenota</taxon>
        <taxon>Chrysiogenia</taxon>
        <taxon>Chrysiogenales</taxon>
        <taxon>Chrysiogenaceae</taxon>
        <taxon>Desulfurispira</taxon>
    </lineage>
</organism>
<evidence type="ECO:0000256" key="1">
    <source>
        <dbReference type="ARBA" id="ARBA00022741"/>
    </source>
</evidence>
<dbReference type="Pfam" id="PF00158">
    <property type="entry name" value="Sigma54_activat"/>
    <property type="match status" value="1"/>
</dbReference>
<dbReference type="InterPro" id="IPR001789">
    <property type="entry name" value="Sig_transdc_resp-reg_receiver"/>
</dbReference>
<gene>
    <name evidence="9" type="ORF">HNR37_000145</name>
</gene>
<keyword evidence="1" id="KW-0547">Nucleotide-binding</keyword>
<dbReference type="PROSITE" id="PS00688">
    <property type="entry name" value="SIGMA54_INTERACT_3"/>
    <property type="match status" value="1"/>
</dbReference>
<keyword evidence="3" id="KW-0805">Transcription regulation</keyword>